<dbReference type="GO" id="GO:0003677">
    <property type="term" value="F:DNA binding"/>
    <property type="evidence" value="ECO:0007669"/>
    <property type="project" value="UniProtKB-KW"/>
</dbReference>
<dbReference type="GO" id="GO:0005524">
    <property type="term" value="F:ATP binding"/>
    <property type="evidence" value="ECO:0007669"/>
    <property type="project" value="InterPro"/>
</dbReference>
<dbReference type="Proteomes" id="UP000218263">
    <property type="component" value="Chromosome"/>
</dbReference>
<sequence>MTGTIFKGAAGTTYTLANRIGGGGEGDVYAVNEDSSLVLKVYKEAPNADKAEKLRHMTTLASDELQRFAAWPVDIVRDGSGKLRGFTMRKLQGYLPLHMLFTPMDRKKLFPDKGYNFLAHVARNLAVAFHKIHQAGIVVGDVNEANLLVSATGMVALIDCDSFQVKNGKRHHFCEVGMLRYTPPELLRRGSFESVVRTTNTDAFSLATLIFQLLFLGRAPFTGVNPGKQEIDEETAIKNHEFAYSLRNRNKRLFPAKNSLELSAMPAPVADAFHLAFESDSERPTPLQWATKMGDFIKDLSTCTVSKLHFYPGNLKRCPWCAFKHEANIYYFLDDVNINTPSQLTNIEHFINGFRLEQLNLPRLSGSYTYPGLQAQKIPARFYRYRYTNLAAVIVVLALLIVLAASMSFYGAIIPVGIALIRLVLRGGGKLKAELAIRQQALNRVSGPFNQVLKQYNYPPALKQYNETTNKLKNNIAALRKLPSLFVHLKKEIEDKHYQAKYKQYLQQFDVNDHTIAGFGPAKKKLICNQGIRTAADISKLKQVKVAGIGPKNQQLLFEWQRQMGTGFTYAPELDKIKHETHLAAESLGLQRKKLENEIRKEYTTLTNIHSGIRVSLQLLEHQYQQLLPKVAQAQLDLDAFENLVHWRIFKW</sequence>
<dbReference type="RefSeq" id="WP_096351452.1">
    <property type="nucleotide sequence ID" value="NZ_AP017313.1"/>
</dbReference>
<name>A0A0X8X0W1_9SPHI</name>
<dbReference type="SUPFAM" id="SSF56112">
    <property type="entry name" value="Protein kinase-like (PK-like)"/>
    <property type="match status" value="1"/>
</dbReference>
<dbReference type="Gene3D" id="1.10.510.10">
    <property type="entry name" value="Transferase(Phosphotransferase) domain 1"/>
    <property type="match status" value="1"/>
</dbReference>
<dbReference type="Pfam" id="PF00069">
    <property type="entry name" value="Pkinase"/>
    <property type="match status" value="1"/>
</dbReference>
<dbReference type="KEGG" id="mgot:MgSA37_01930"/>
<keyword evidence="1" id="KW-0418">Kinase</keyword>
<evidence type="ECO:0000313" key="1">
    <source>
        <dbReference type="EMBL" id="BAU53759.1"/>
    </source>
</evidence>
<keyword evidence="2" id="KW-1185">Reference proteome</keyword>
<protein>
    <submittedName>
        <fullName evidence="1">Protein kinase domain protein</fullName>
    </submittedName>
</protein>
<evidence type="ECO:0000313" key="2">
    <source>
        <dbReference type="Proteomes" id="UP000218263"/>
    </source>
</evidence>
<organism evidence="1 2">
    <name type="scientific">Mucilaginibacter gotjawali</name>
    <dbReference type="NCBI Taxonomy" id="1550579"/>
    <lineage>
        <taxon>Bacteria</taxon>
        <taxon>Pseudomonadati</taxon>
        <taxon>Bacteroidota</taxon>
        <taxon>Sphingobacteriia</taxon>
        <taxon>Sphingobacteriales</taxon>
        <taxon>Sphingobacteriaceae</taxon>
        <taxon>Mucilaginibacter</taxon>
    </lineage>
</organism>
<accession>A0A0X8X0W1</accession>
<dbReference type="PROSITE" id="PS50011">
    <property type="entry name" value="PROTEIN_KINASE_DOM"/>
    <property type="match status" value="1"/>
</dbReference>
<dbReference type="InterPro" id="IPR000719">
    <property type="entry name" value="Prot_kinase_dom"/>
</dbReference>
<dbReference type="InterPro" id="IPR011009">
    <property type="entry name" value="Kinase-like_dom_sf"/>
</dbReference>
<dbReference type="EMBL" id="AP017313">
    <property type="protein sequence ID" value="BAU53759.1"/>
    <property type="molecule type" value="Genomic_DNA"/>
</dbReference>
<dbReference type="OrthoDB" id="9805504at2"/>
<gene>
    <name evidence="1" type="ORF">MgSA37_01930</name>
</gene>
<dbReference type="AlphaFoldDB" id="A0A0X8X0W1"/>
<proteinExistence type="predicted"/>
<keyword evidence="1" id="KW-0808">Transferase</keyword>
<reference evidence="1 2" key="1">
    <citation type="submission" date="2015-12" db="EMBL/GenBank/DDBJ databases">
        <title>Genome sequence of Mucilaginibacter gotjawali.</title>
        <authorList>
            <person name="Lee J.S."/>
            <person name="Lee K.C."/>
            <person name="Kim K.K."/>
            <person name="Lee B.W."/>
        </authorList>
    </citation>
    <scope>NUCLEOTIDE SEQUENCE [LARGE SCALE GENOMIC DNA]</scope>
    <source>
        <strain evidence="1 2">SA3-7</strain>
    </source>
</reference>
<dbReference type="GO" id="GO:0004672">
    <property type="term" value="F:protein kinase activity"/>
    <property type="evidence" value="ECO:0007669"/>
    <property type="project" value="InterPro"/>
</dbReference>